<dbReference type="InterPro" id="IPR030392">
    <property type="entry name" value="S74_ICA"/>
</dbReference>
<dbReference type="EMBL" id="JBHTEK010000001">
    <property type="protein sequence ID" value="MFC7669408.1"/>
    <property type="molecule type" value="Genomic_DNA"/>
</dbReference>
<feature type="coiled-coil region" evidence="1">
    <location>
        <begin position="586"/>
        <end position="620"/>
    </location>
</feature>
<organism evidence="3 4">
    <name type="scientific">Hymenobacter humi</name>
    <dbReference type="NCBI Taxonomy" id="1411620"/>
    <lineage>
        <taxon>Bacteria</taxon>
        <taxon>Pseudomonadati</taxon>
        <taxon>Bacteroidota</taxon>
        <taxon>Cytophagia</taxon>
        <taxon>Cytophagales</taxon>
        <taxon>Hymenobacteraceae</taxon>
        <taxon>Hymenobacter</taxon>
    </lineage>
</organism>
<evidence type="ECO:0000259" key="2">
    <source>
        <dbReference type="PROSITE" id="PS51688"/>
    </source>
</evidence>
<evidence type="ECO:0000313" key="4">
    <source>
        <dbReference type="Proteomes" id="UP001596513"/>
    </source>
</evidence>
<protein>
    <submittedName>
        <fullName evidence="3">Tail fiber domain-containing protein</fullName>
    </submittedName>
</protein>
<dbReference type="Pfam" id="PF13884">
    <property type="entry name" value="Peptidase_S74"/>
    <property type="match status" value="1"/>
</dbReference>
<dbReference type="InterPro" id="IPR036388">
    <property type="entry name" value="WH-like_DNA-bd_sf"/>
</dbReference>
<dbReference type="Proteomes" id="UP001596513">
    <property type="component" value="Unassembled WGS sequence"/>
</dbReference>
<sequence>MNGATTVNNNLAVTGNTGLFTLGTSGLATLNTAKVNNLTGNGNRVVIAAPDGTLTTAISAGTTNEFVQNQNFNDQSASFRVNGTGQIGGTLNVGGGTTLNNTLNVAGQSTFNSLTGEGTRLVVATNTGLLATQPIPAPIDAILNRSSPEQSANFNINGSGRVGELTVNSSATINGNSTVAGTLGVSGASTLNSLGVTTSATVGGPLTVTGVTTLNGVNTLNGATTVNNILAVTGNTSLSTVGTSGLATLGSARVANLNGTGNRVVLATDNGTLVVGGAFPGSGDFISNSGSAAAPVFNVSAGQITGDIGVGGTATLAGLTAGGSTLGATTLTSTLNVMGESTFNSLIGSGTRLVVANNAGTLTTQALPDPNSVIKNDASNQQNASFYISGSGRVASTMGVGTELTVGTTLNVAGLSTLGQVTAGATSLASANVSGALITNTLQTNTTSSLLGNVGIGTVAGPERLTVAGNVVPSSDGDYNLGSEGTVANTALLRWNKVFTVNGTVQTSDARLKTNITGLGYGMSTVMALRPVRYAWKKTPNQTNKIGFIAQELQKVVPEVVSVGTDANQTLGVNYAELVPVLVKALQEQQAQLDTMRGRAEKAEAAVQSFESRLRALEAGSTVNATAQGQR</sequence>
<dbReference type="Gene3D" id="1.10.10.10">
    <property type="entry name" value="Winged helix-like DNA-binding domain superfamily/Winged helix DNA-binding domain"/>
    <property type="match status" value="1"/>
</dbReference>
<proteinExistence type="predicted"/>
<comment type="caution">
    <text evidence="3">The sequence shown here is derived from an EMBL/GenBank/DDBJ whole genome shotgun (WGS) entry which is preliminary data.</text>
</comment>
<feature type="domain" description="Peptidase S74" evidence="2">
    <location>
        <begin position="508"/>
        <end position="600"/>
    </location>
</feature>
<accession>A0ABW2UAT3</accession>
<evidence type="ECO:0000313" key="3">
    <source>
        <dbReference type="EMBL" id="MFC7669408.1"/>
    </source>
</evidence>
<keyword evidence="1" id="KW-0175">Coiled coil</keyword>
<name>A0ABW2UAT3_9BACT</name>
<gene>
    <name evidence="3" type="ORF">ACFQT0_20115</name>
</gene>
<reference evidence="4" key="1">
    <citation type="journal article" date="2019" name="Int. J. Syst. Evol. Microbiol.">
        <title>The Global Catalogue of Microorganisms (GCM) 10K type strain sequencing project: providing services to taxonomists for standard genome sequencing and annotation.</title>
        <authorList>
            <consortium name="The Broad Institute Genomics Platform"/>
            <consortium name="The Broad Institute Genome Sequencing Center for Infectious Disease"/>
            <person name="Wu L."/>
            <person name="Ma J."/>
        </authorList>
    </citation>
    <scope>NUCLEOTIDE SEQUENCE [LARGE SCALE GENOMIC DNA]</scope>
    <source>
        <strain evidence="4">JCM 19635</strain>
    </source>
</reference>
<evidence type="ECO:0000256" key="1">
    <source>
        <dbReference type="SAM" id="Coils"/>
    </source>
</evidence>
<keyword evidence="4" id="KW-1185">Reference proteome</keyword>
<dbReference type="RefSeq" id="WP_380204913.1">
    <property type="nucleotide sequence ID" value="NZ_JBHTEK010000001.1"/>
</dbReference>
<dbReference type="PROSITE" id="PS51688">
    <property type="entry name" value="ICA"/>
    <property type="match status" value="1"/>
</dbReference>